<dbReference type="OrthoDB" id="9767568at2"/>
<protein>
    <recommendedName>
        <fullName evidence="8 9">1,4-dihydroxy-2-naphthoate octaprenyltransferase</fullName>
        <shortName evidence="8">DHNA-octaprenyltransferase</shortName>
        <ecNumber evidence="8 9">2.5.1.74</ecNumber>
    </recommendedName>
</protein>
<feature type="region of interest" description="Disordered" evidence="10">
    <location>
        <begin position="1"/>
        <end position="21"/>
    </location>
</feature>
<sequence length="320" mass="35334">MFSSQKRRVRKQPRTTPSIPSVEKDHGWRIWWMLLRPHTLSASFIPVMVGTALAIIDGFFIPSLFIAMLGASILIQAATNMFNEYFDYKRGLDNEESVGIGGTIVRNGIKSKTVLNLAYIFLTAATIIGIYICMMSTWWLALIGIVCMSVGYFYTGGQYPIAYTPFGELVSGFLMGTVIIIITYFIQTETIALKSILFSIPIALLIGGIMMSNNIRDLDGDKKNGRKTLAILLGRKNAIRFLAGMFIAAYLIIFLLILSGVSPLWTLTVLASVPKAISAIKLFIGKTLPIEMMPAMKATAQTNIQFGFLLALGLFLSLFI</sequence>
<keyword evidence="12" id="KW-1185">Reference proteome</keyword>
<feature type="transmembrane region" description="Helical" evidence="8">
    <location>
        <begin position="138"/>
        <end position="154"/>
    </location>
</feature>
<gene>
    <name evidence="8" type="primary">menA</name>
    <name evidence="11" type="ORF">E6W99_05350</name>
</gene>
<keyword evidence="5 8" id="KW-0812">Transmembrane</keyword>
<dbReference type="EMBL" id="SSNT01000003">
    <property type="protein sequence ID" value="THF82074.1"/>
    <property type="molecule type" value="Genomic_DNA"/>
</dbReference>
<dbReference type="PANTHER" id="PTHR13929">
    <property type="entry name" value="1,4-DIHYDROXY-2-NAPHTHOATE OCTAPRENYLTRANSFERASE"/>
    <property type="match status" value="1"/>
</dbReference>
<evidence type="ECO:0000256" key="6">
    <source>
        <dbReference type="ARBA" id="ARBA00022989"/>
    </source>
</evidence>
<evidence type="ECO:0000256" key="1">
    <source>
        <dbReference type="ARBA" id="ARBA00004141"/>
    </source>
</evidence>
<keyword evidence="3 8" id="KW-1003">Cell membrane</keyword>
<feature type="transmembrane region" description="Helical" evidence="8">
    <location>
        <begin position="192"/>
        <end position="216"/>
    </location>
</feature>
<evidence type="ECO:0000256" key="4">
    <source>
        <dbReference type="ARBA" id="ARBA00022679"/>
    </source>
</evidence>
<keyword evidence="6 8" id="KW-1133">Transmembrane helix</keyword>
<dbReference type="CDD" id="cd13962">
    <property type="entry name" value="PT_UbiA_UBIAD1"/>
    <property type="match status" value="1"/>
</dbReference>
<evidence type="ECO:0000256" key="2">
    <source>
        <dbReference type="ARBA" id="ARBA00022428"/>
    </source>
</evidence>
<dbReference type="GO" id="GO:0042371">
    <property type="term" value="P:vitamin K biosynthetic process"/>
    <property type="evidence" value="ECO:0007669"/>
    <property type="project" value="TreeGrafter"/>
</dbReference>
<evidence type="ECO:0000256" key="3">
    <source>
        <dbReference type="ARBA" id="ARBA00022475"/>
    </source>
</evidence>
<name>A0A4S4C2Y9_9BACI</name>
<evidence type="ECO:0000256" key="7">
    <source>
        <dbReference type="ARBA" id="ARBA00023136"/>
    </source>
</evidence>
<comment type="catalytic activity">
    <reaction evidence="8">
        <text>an all-trans-polyprenyl diphosphate + 1,4-dihydroxy-2-naphthoate + H(+) = a 2-demethylmenaquinol + CO2 + diphosphate</text>
        <dbReference type="Rhea" id="RHEA:26478"/>
        <dbReference type="Rhea" id="RHEA-COMP:9563"/>
        <dbReference type="Rhea" id="RHEA-COMP:9564"/>
        <dbReference type="ChEBI" id="CHEBI:11173"/>
        <dbReference type="ChEBI" id="CHEBI:15378"/>
        <dbReference type="ChEBI" id="CHEBI:16526"/>
        <dbReference type="ChEBI" id="CHEBI:33019"/>
        <dbReference type="ChEBI" id="CHEBI:55437"/>
        <dbReference type="ChEBI" id="CHEBI:58914"/>
        <dbReference type="EC" id="2.5.1.74"/>
    </reaction>
</comment>
<dbReference type="GO" id="GO:0046428">
    <property type="term" value="F:1,4-dihydroxy-2-naphthoate polyprenyltransferase activity"/>
    <property type="evidence" value="ECO:0007669"/>
    <property type="project" value="UniProtKB-UniRule"/>
</dbReference>
<comment type="pathway">
    <text evidence="8">Quinol/quinone metabolism; menaquinone biosynthesis; menaquinol from 1,4-dihydroxy-2-naphthoate: step 1/2.</text>
</comment>
<feature type="transmembrane region" description="Helical" evidence="8">
    <location>
        <begin position="62"/>
        <end position="82"/>
    </location>
</feature>
<dbReference type="InterPro" id="IPR026046">
    <property type="entry name" value="UBIAD1"/>
</dbReference>
<proteinExistence type="inferred from homology"/>
<keyword evidence="2 8" id="KW-0474">Menaquinone biosynthesis</keyword>
<evidence type="ECO:0000256" key="10">
    <source>
        <dbReference type="SAM" id="MobiDB-lite"/>
    </source>
</evidence>
<feature type="transmembrane region" description="Helical" evidence="8">
    <location>
        <begin position="114"/>
        <end position="132"/>
    </location>
</feature>
<evidence type="ECO:0000313" key="11">
    <source>
        <dbReference type="EMBL" id="THF82074.1"/>
    </source>
</evidence>
<dbReference type="Gene3D" id="1.10.357.140">
    <property type="entry name" value="UbiA prenyltransferase"/>
    <property type="match status" value="1"/>
</dbReference>
<feature type="transmembrane region" description="Helical" evidence="8">
    <location>
        <begin position="237"/>
        <end position="258"/>
    </location>
</feature>
<dbReference type="InterPro" id="IPR000537">
    <property type="entry name" value="UbiA_prenyltransferase"/>
</dbReference>
<organism evidence="11 12">
    <name type="scientific">Metabacillus sediminilitoris</name>
    <dbReference type="NCBI Taxonomy" id="2567941"/>
    <lineage>
        <taxon>Bacteria</taxon>
        <taxon>Bacillati</taxon>
        <taxon>Bacillota</taxon>
        <taxon>Bacilli</taxon>
        <taxon>Bacillales</taxon>
        <taxon>Bacillaceae</taxon>
        <taxon>Metabacillus</taxon>
    </lineage>
</organism>
<keyword evidence="7 8" id="KW-0472">Membrane</keyword>
<evidence type="ECO:0000256" key="5">
    <source>
        <dbReference type="ARBA" id="ARBA00022692"/>
    </source>
</evidence>
<dbReference type="GO" id="GO:0009234">
    <property type="term" value="P:menaquinone biosynthetic process"/>
    <property type="evidence" value="ECO:0007669"/>
    <property type="project" value="UniProtKB-UniRule"/>
</dbReference>
<dbReference type="UniPathway" id="UPA00079">
    <property type="reaction ID" value="UER00168"/>
</dbReference>
<feature type="transmembrane region" description="Helical" evidence="8">
    <location>
        <begin position="166"/>
        <end position="186"/>
    </location>
</feature>
<reference evidence="11 12" key="1">
    <citation type="submission" date="2019-04" db="EMBL/GenBank/DDBJ databases">
        <title>Bacillus sediminilitoris sp. nov., isolated from a tidal flat sediment on the East China Sea.</title>
        <authorList>
            <person name="Wei Y."/>
            <person name="Mao H."/>
            <person name="Fang J."/>
        </authorList>
    </citation>
    <scope>NUCLEOTIDE SEQUENCE [LARGE SCALE GENOMIC DNA]</scope>
    <source>
        <strain evidence="11 12">DSL-17</strain>
    </source>
</reference>
<comment type="function">
    <text evidence="8">Conversion of 1,4-dihydroxy-2-naphthoate (DHNA) to demethylmenaquinone (DMK).</text>
</comment>
<dbReference type="GO" id="GO:0005886">
    <property type="term" value="C:plasma membrane"/>
    <property type="evidence" value="ECO:0007669"/>
    <property type="project" value="UniProtKB-SubCell"/>
</dbReference>
<evidence type="ECO:0000256" key="8">
    <source>
        <dbReference type="HAMAP-Rule" id="MF_01937"/>
    </source>
</evidence>
<dbReference type="PIRSF" id="PIRSF005355">
    <property type="entry name" value="UBIAD1"/>
    <property type="match status" value="1"/>
</dbReference>
<feature type="transmembrane region" description="Helical" evidence="8">
    <location>
        <begin position="304"/>
        <end position="319"/>
    </location>
</feature>
<evidence type="ECO:0000256" key="9">
    <source>
        <dbReference type="NCBIfam" id="TIGR00751"/>
    </source>
</evidence>
<dbReference type="NCBIfam" id="NF004749">
    <property type="entry name" value="PRK06080.1-1"/>
    <property type="match status" value="1"/>
</dbReference>
<evidence type="ECO:0000313" key="12">
    <source>
        <dbReference type="Proteomes" id="UP000310334"/>
    </source>
</evidence>
<dbReference type="PANTHER" id="PTHR13929:SF0">
    <property type="entry name" value="UBIA PRENYLTRANSFERASE DOMAIN-CONTAINING PROTEIN 1"/>
    <property type="match status" value="1"/>
</dbReference>
<dbReference type="FunFam" id="1.10.357.140:FF:000007">
    <property type="entry name" value="1,4-dihydroxy-2-naphthoate octaprenyltransferase"/>
    <property type="match status" value="1"/>
</dbReference>
<dbReference type="RefSeq" id="WP_136352159.1">
    <property type="nucleotide sequence ID" value="NZ_CP046266.1"/>
</dbReference>
<feature type="transmembrane region" description="Helical" evidence="8">
    <location>
        <begin position="39"/>
        <end position="56"/>
    </location>
</feature>
<dbReference type="EC" id="2.5.1.74" evidence="8 9"/>
<keyword evidence="4 8" id="KW-0808">Transferase</keyword>
<dbReference type="Gene3D" id="1.20.120.1780">
    <property type="entry name" value="UbiA prenyltransferase"/>
    <property type="match status" value="1"/>
</dbReference>
<dbReference type="InterPro" id="IPR044878">
    <property type="entry name" value="UbiA_sf"/>
</dbReference>
<dbReference type="AlphaFoldDB" id="A0A4S4C2Y9"/>
<dbReference type="HAMAP" id="MF_01937">
    <property type="entry name" value="MenA_1"/>
    <property type="match status" value="1"/>
</dbReference>
<comment type="similarity">
    <text evidence="8">Belongs to the MenA family. Type 1 subfamily.</text>
</comment>
<feature type="compositionally biased region" description="Basic residues" evidence="10">
    <location>
        <begin position="1"/>
        <end position="13"/>
    </location>
</feature>
<dbReference type="Pfam" id="PF01040">
    <property type="entry name" value="UbiA"/>
    <property type="match status" value="1"/>
</dbReference>
<comment type="subcellular location">
    <subcellularLocation>
        <location evidence="8">Cell membrane</location>
        <topology evidence="8">Multi-pass membrane protein</topology>
    </subcellularLocation>
    <subcellularLocation>
        <location evidence="1">Membrane</location>
        <topology evidence="1">Multi-pass membrane protein</topology>
    </subcellularLocation>
</comment>
<dbReference type="Proteomes" id="UP000310334">
    <property type="component" value="Unassembled WGS sequence"/>
</dbReference>
<dbReference type="NCBIfam" id="TIGR00751">
    <property type="entry name" value="menA"/>
    <property type="match status" value="1"/>
</dbReference>
<dbReference type="InterPro" id="IPR004657">
    <property type="entry name" value="MenA"/>
</dbReference>
<comment type="caution">
    <text evidence="11">The sequence shown here is derived from an EMBL/GenBank/DDBJ whole genome shotgun (WGS) entry which is preliminary data.</text>
</comment>
<accession>A0A4S4C2Y9</accession>